<dbReference type="GO" id="GO:0006952">
    <property type="term" value="P:defense response"/>
    <property type="evidence" value="ECO:0007669"/>
    <property type="project" value="UniProtKB-KW"/>
</dbReference>
<comment type="subcellular location">
    <subcellularLocation>
        <location evidence="1 8">Membrane</location>
        <topology evidence="1 8">Multi-pass membrane protein</topology>
    </subcellularLocation>
</comment>
<evidence type="ECO:0000256" key="2">
    <source>
        <dbReference type="ARBA" id="ARBA00006574"/>
    </source>
</evidence>
<feature type="compositionally biased region" description="Polar residues" evidence="9">
    <location>
        <begin position="529"/>
        <end position="546"/>
    </location>
</feature>
<dbReference type="Pfam" id="PF03094">
    <property type="entry name" value="Mlo"/>
    <property type="match status" value="1"/>
</dbReference>
<keyword evidence="6 8" id="KW-0472">Membrane</keyword>
<keyword evidence="7 8" id="KW-0568">Pathogenesis-related protein</keyword>
<feature type="compositionally biased region" description="Low complexity" evidence="9">
    <location>
        <begin position="8"/>
        <end position="18"/>
    </location>
</feature>
<comment type="domain">
    <text evidence="8">The C-terminus contains a calmodulin-binding domain, which binds calmodulin in a calcium-dependent fashion.</text>
</comment>
<dbReference type="Proteomes" id="UP000479710">
    <property type="component" value="Unassembled WGS sequence"/>
</dbReference>
<feature type="region of interest" description="Disordered" evidence="9">
    <location>
        <begin position="1"/>
        <end position="69"/>
    </location>
</feature>
<dbReference type="PANTHER" id="PTHR31942">
    <property type="entry name" value="MLO-LIKE PROTEIN 1"/>
    <property type="match status" value="1"/>
</dbReference>
<name>A0A6G1DF70_9ORYZ</name>
<reference evidence="11 12" key="1">
    <citation type="submission" date="2019-11" db="EMBL/GenBank/DDBJ databases">
        <title>Whole genome sequence of Oryza granulata.</title>
        <authorList>
            <person name="Li W."/>
        </authorList>
    </citation>
    <scope>NUCLEOTIDE SEQUENCE [LARGE SCALE GENOMIC DNA]</scope>
    <source>
        <strain evidence="12">cv. Menghai</strain>
        <tissue evidence="11">Leaf</tissue>
    </source>
</reference>
<feature type="transmembrane region" description="Helical" evidence="10">
    <location>
        <begin position="421"/>
        <end position="444"/>
    </location>
</feature>
<keyword evidence="8" id="KW-0112">Calmodulin-binding</keyword>
<comment type="function">
    <text evidence="8">May be involved in modulation of pathogen defense and leaf cell death.</text>
</comment>
<protein>
    <recommendedName>
        <fullName evidence="8">MLO-like protein</fullName>
    </recommendedName>
</protein>
<feature type="transmembrane region" description="Helical" evidence="10">
    <location>
        <begin position="337"/>
        <end position="356"/>
    </location>
</feature>
<feature type="transmembrane region" description="Helical" evidence="10">
    <location>
        <begin position="118"/>
        <end position="139"/>
    </location>
</feature>
<keyword evidence="12" id="KW-1185">Reference proteome</keyword>
<feature type="transmembrane region" description="Helical" evidence="10">
    <location>
        <begin position="362"/>
        <end position="380"/>
    </location>
</feature>
<dbReference type="InterPro" id="IPR004326">
    <property type="entry name" value="Mlo"/>
</dbReference>
<evidence type="ECO:0000256" key="7">
    <source>
        <dbReference type="ARBA" id="ARBA00023265"/>
    </source>
</evidence>
<feature type="region of interest" description="Disordered" evidence="9">
    <location>
        <begin position="527"/>
        <end position="582"/>
    </location>
</feature>
<evidence type="ECO:0000256" key="9">
    <source>
        <dbReference type="SAM" id="MobiDB-lite"/>
    </source>
</evidence>
<evidence type="ECO:0000313" key="12">
    <source>
        <dbReference type="Proteomes" id="UP000479710"/>
    </source>
</evidence>
<feature type="transmembrane region" description="Helical" evidence="10">
    <location>
        <begin position="464"/>
        <end position="485"/>
    </location>
</feature>
<dbReference type="GO" id="GO:0016020">
    <property type="term" value="C:membrane"/>
    <property type="evidence" value="ECO:0007669"/>
    <property type="project" value="UniProtKB-SubCell"/>
</dbReference>
<organism evidence="11 12">
    <name type="scientific">Oryza meyeriana var. granulata</name>
    <dbReference type="NCBI Taxonomy" id="110450"/>
    <lineage>
        <taxon>Eukaryota</taxon>
        <taxon>Viridiplantae</taxon>
        <taxon>Streptophyta</taxon>
        <taxon>Embryophyta</taxon>
        <taxon>Tracheophyta</taxon>
        <taxon>Spermatophyta</taxon>
        <taxon>Magnoliopsida</taxon>
        <taxon>Liliopsida</taxon>
        <taxon>Poales</taxon>
        <taxon>Poaceae</taxon>
        <taxon>BOP clade</taxon>
        <taxon>Oryzoideae</taxon>
        <taxon>Oryzeae</taxon>
        <taxon>Oryzinae</taxon>
        <taxon>Oryza</taxon>
        <taxon>Oryza meyeriana</taxon>
    </lineage>
</organism>
<sequence>MAGTRFDAAALPRPLRPAARGDKNAPVQRLPAERAADREALTSPRPAATERVRAGGRAGEMAGGGGGRELPETPTWAVAVVCAVIVLVSVAMEHGLHKLGHWFHKREKKALGEALEKIKAELMLLGFISLLLTVAQTPISKICIPKSAANIMLPCKAGQEAIKGIKGGKDDRRRLLWFPGEEAIHRRSLAGGGGEDYCAKYDKVALMSTGGMHQLHIFIFVLAVFHVTYCVITMALGRLKMKKWKKWESETNSLEYQFANDPSRFRFTHQTSFVKRHLGLSSTPGLRWIVAFFRQFFGSVTKVDYLTMRQGFINAHLSQNSKFDFHKYIKRSLEDDFKVVVGISLPLWFVAILVLFLDIKGFGTLIWISFVPLVILMLVGTKLEMVIMEMAQEIQDRATVIKGAPVVEPSNKYFWFSRPDWVLFFIHLILFQNAFQMAHFVWTLATPGLKKCFHENMGLSIMKVVVGIFIQCLCSYSTFPLYALVTQMGSNMKKTIFEEQTMKALMNWRKTAREKKKLRDADEFLAQMSGDTTPSRGASPTPSRGSSPVHLLHKHRARSEDPSSAPPSPGFDGEASDIYPVPVAPVVQPHAFNRLDPDRRRAASSSAIQVDIADSDFSFRAQR</sequence>
<dbReference type="GO" id="GO:0005516">
    <property type="term" value="F:calmodulin binding"/>
    <property type="evidence" value="ECO:0007669"/>
    <property type="project" value="UniProtKB-KW"/>
</dbReference>
<gene>
    <name evidence="8" type="primary">MLO</name>
    <name evidence="11" type="ORF">E2562_005447</name>
</gene>
<accession>A0A6G1DF70</accession>
<comment type="similarity">
    <text evidence="2 8">Belongs to the MLO family.</text>
</comment>
<dbReference type="AlphaFoldDB" id="A0A6G1DF70"/>
<keyword evidence="3 8" id="KW-0812">Transmembrane</keyword>
<feature type="compositionally biased region" description="Basic and acidic residues" evidence="9">
    <location>
        <begin position="31"/>
        <end position="40"/>
    </location>
</feature>
<dbReference type="OrthoDB" id="1388414at2759"/>
<evidence type="ECO:0000256" key="6">
    <source>
        <dbReference type="ARBA" id="ARBA00023136"/>
    </source>
</evidence>
<evidence type="ECO:0000256" key="10">
    <source>
        <dbReference type="SAM" id="Phobius"/>
    </source>
</evidence>
<keyword evidence="4 8" id="KW-0611">Plant defense</keyword>
<evidence type="ECO:0000256" key="8">
    <source>
        <dbReference type="RuleBase" id="RU280816"/>
    </source>
</evidence>
<proteinExistence type="inferred from homology"/>
<dbReference type="PANTHER" id="PTHR31942:SF82">
    <property type="entry name" value="MLO PROTEIN HOMOLOG 1"/>
    <property type="match status" value="1"/>
</dbReference>
<feature type="transmembrane region" description="Helical" evidence="10">
    <location>
        <begin position="76"/>
        <end position="97"/>
    </location>
</feature>
<evidence type="ECO:0000256" key="1">
    <source>
        <dbReference type="ARBA" id="ARBA00004141"/>
    </source>
</evidence>
<keyword evidence="5 8" id="KW-1133">Transmembrane helix</keyword>
<feature type="transmembrane region" description="Helical" evidence="10">
    <location>
        <begin position="215"/>
        <end position="236"/>
    </location>
</feature>
<dbReference type="EMBL" id="SPHZ02000006">
    <property type="protein sequence ID" value="KAF0911061.1"/>
    <property type="molecule type" value="Genomic_DNA"/>
</dbReference>
<comment type="caution">
    <text evidence="11">The sequence shown here is derived from an EMBL/GenBank/DDBJ whole genome shotgun (WGS) entry which is preliminary data.</text>
</comment>
<evidence type="ECO:0000256" key="5">
    <source>
        <dbReference type="ARBA" id="ARBA00022989"/>
    </source>
</evidence>
<feature type="compositionally biased region" description="Gly residues" evidence="9">
    <location>
        <begin position="56"/>
        <end position="68"/>
    </location>
</feature>
<evidence type="ECO:0000256" key="3">
    <source>
        <dbReference type="ARBA" id="ARBA00022692"/>
    </source>
</evidence>
<evidence type="ECO:0000313" key="11">
    <source>
        <dbReference type="EMBL" id="KAF0911061.1"/>
    </source>
</evidence>
<evidence type="ECO:0000256" key="4">
    <source>
        <dbReference type="ARBA" id="ARBA00022821"/>
    </source>
</evidence>